<dbReference type="PRINTS" id="PR00250">
    <property type="entry name" value="GPCRSTE2"/>
</dbReference>
<keyword evidence="4" id="KW-1185">Reference proteome</keyword>
<evidence type="ECO:0000313" key="3">
    <source>
        <dbReference type="EMBL" id="CAK7270703.1"/>
    </source>
</evidence>
<dbReference type="Proteomes" id="UP001642502">
    <property type="component" value="Unassembled WGS sequence"/>
</dbReference>
<feature type="region of interest" description="Disordered" evidence="1">
    <location>
        <begin position="347"/>
        <end position="386"/>
    </location>
</feature>
<evidence type="ECO:0000256" key="2">
    <source>
        <dbReference type="SAM" id="Phobius"/>
    </source>
</evidence>
<proteinExistence type="predicted"/>
<gene>
    <name evidence="3" type="primary">STE2</name>
    <name evidence="3" type="ORF">SEPCBS119000_004224</name>
</gene>
<keyword evidence="2" id="KW-0472">Membrane</keyword>
<feature type="transmembrane region" description="Helical" evidence="2">
    <location>
        <begin position="77"/>
        <end position="97"/>
    </location>
</feature>
<comment type="caution">
    <text evidence="3">The sequence shown here is derived from an EMBL/GenBank/DDBJ whole genome shotgun (WGS) entry which is preliminary data.</text>
</comment>
<dbReference type="PANTHER" id="PTHR28009:SF1">
    <property type="entry name" value="PHEROMONE ALPHA FACTOR RECEPTOR"/>
    <property type="match status" value="1"/>
</dbReference>
<dbReference type="InterPro" id="IPR000366">
    <property type="entry name" value="GPCR_STE2"/>
</dbReference>
<dbReference type="PANTHER" id="PTHR28009">
    <property type="entry name" value="PHEROMONE ALPHA FACTOR RECEPTOR"/>
    <property type="match status" value="1"/>
</dbReference>
<dbReference type="InterPro" id="IPR027458">
    <property type="entry name" value="STE2_TM1-TM2_sf"/>
</dbReference>
<evidence type="ECO:0000313" key="4">
    <source>
        <dbReference type="Proteomes" id="UP001642502"/>
    </source>
</evidence>
<keyword evidence="2" id="KW-0812">Transmembrane</keyword>
<dbReference type="EMBL" id="CAWUON010000062">
    <property type="protein sequence ID" value="CAK7270703.1"/>
    <property type="molecule type" value="Genomic_DNA"/>
</dbReference>
<sequence>MASPLTAAPSDPRNQTFFLQGPQNTSIPVWIPDIDATTYLVVSTSINYATQIGACFIMLLVALTMTSKTRFSRASTLINLASLFIGTIRCTLLALYFTSSNIEFYSLWTDDYSFVKPADTRISAVATFLAVPQIVLIEAALFLQAYSMIRMWPSVWRNVVLALSASIAACAVGFKCANVILRIRSYFDSNDSASMWIAETDLSFTATTIFWFCFVFIIRLVIHMWEFRSVLPPMNGLSAMEVLVMTNGILMLVPVIFAAIELGQFTPFEAGSLTYTSVVVLLPLGSLIAQNVSRTDCYILRSGKSGGSANTSGSRNTHDGDGANSIGGAYGRAAAYNTVACKASSPDFGTWSHTPERSTAATTKGSFSTKVNIQSGTSQSPENRARNNSLAVGCIEKQLLEADAAPNSQDRDRVRVEHEIEVRQDLV</sequence>
<protein>
    <submittedName>
        <fullName evidence="3">Pheromone alpha factor receptor</fullName>
    </submittedName>
</protein>
<name>A0ABP0DSS3_9PEZI</name>
<dbReference type="Gene3D" id="1.10.287.920">
    <property type="entry name" value="Pheromone alpha factor receptor"/>
    <property type="match status" value="1"/>
</dbReference>
<evidence type="ECO:0000256" key="1">
    <source>
        <dbReference type="SAM" id="MobiDB-lite"/>
    </source>
</evidence>
<keyword evidence="2" id="KW-1133">Transmembrane helix</keyword>
<reference evidence="3 4" key="1">
    <citation type="submission" date="2024-01" db="EMBL/GenBank/DDBJ databases">
        <authorList>
            <person name="Allen C."/>
            <person name="Tagirdzhanova G."/>
        </authorList>
    </citation>
    <scope>NUCLEOTIDE SEQUENCE [LARGE SCALE GENOMIC DNA]</scope>
    <source>
        <strain evidence="3 4">CBS 119000</strain>
    </source>
</reference>
<feature type="transmembrane region" description="Helical" evidence="2">
    <location>
        <begin position="242"/>
        <end position="260"/>
    </location>
</feature>
<dbReference type="CDD" id="cd14939">
    <property type="entry name" value="7tmD_STE2"/>
    <property type="match status" value="1"/>
</dbReference>
<feature type="transmembrane region" description="Helical" evidence="2">
    <location>
        <begin position="272"/>
        <end position="292"/>
    </location>
</feature>
<organism evidence="3 4">
    <name type="scientific">Sporothrix epigloea</name>
    <dbReference type="NCBI Taxonomy" id="1892477"/>
    <lineage>
        <taxon>Eukaryota</taxon>
        <taxon>Fungi</taxon>
        <taxon>Dikarya</taxon>
        <taxon>Ascomycota</taxon>
        <taxon>Pezizomycotina</taxon>
        <taxon>Sordariomycetes</taxon>
        <taxon>Sordariomycetidae</taxon>
        <taxon>Ophiostomatales</taxon>
        <taxon>Ophiostomataceae</taxon>
        <taxon>Sporothrix</taxon>
    </lineage>
</organism>
<feature type="compositionally biased region" description="Polar residues" evidence="1">
    <location>
        <begin position="351"/>
        <end position="386"/>
    </location>
</feature>
<feature type="transmembrane region" description="Helical" evidence="2">
    <location>
        <begin position="48"/>
        <end position="65"/>
    </location>
</feature>
<feature type="transmembrane region" description="Helical" evidence="2">
    <location>
        <begin position="122"/>
        <end position="143"/>
    </location>
</feature>
<feature type="transmembrane region" description="Helical" evidence="2">
    <location>
        <begin position="203"/>
        <end position="222"/>
    </location>
</feature>
<dbReference type="Pfam" id="PF02116">
    <property type="entry name" value="STE2"/>
    <property type="match status" value="1"/>
</dbReference>
<accession>A0ABP0DSS3</accession>
<keyword evidence="3" id="KW-0675">Receptor</keyword>
<feature type="transmembrane region" description="Helical" evidence="2">
    <location>
        <begin position="155"/>
        <end position="183"/>
    </location>
</feature>